<evidence type="ECO:0000256" key="2">
    <source>
        <dbReference type="SAM" id="SignalP"/>
    </source>
</evidence>
<keyword evidence="2" id="KW-0732">Signal</keyword>
<keyword evidence="4" id="KW-1185">Reference proteome</keyword>
<protein>
    <submittedName>
        <fullName evidence="3">Uncharacterized protein</fullName>
    </submittedName>
</protein>
<keyword evidence="1" id="KW-0472">Membrane</keyword>
<dbReference type="Gene3D" id="2.170.300.10">
    <property type="entry name" value="Tie2 ligand-binding domain superfamily"/>
    <property type="match status" value="1"/>
</dbReference>
<evidence type="ECO:0000313" key="4">
    <source>
        <dbReference type="Proteomes" id="UP000005408"/>
    </source>
</evidence>
<evidence type="ECO:0000313" key="3">
    <source>
        <dbReference type="EnsemblMetazoa" id="G17883.1:cds"/>
    </source>
</evidence>
<feature type="chain" id="PRO_5036467267" evidence="2">
    <location>
        <begin position="20"/>
        <end position="134"/>
    </location>
</feature>
<feature type="signal peptide" evidence="2">
    <location>
        <begin position="1"/>
        <end position="19"/>
    </location>
</feature>
<evidence type="ECO:0000256" key="1">
    <source>
        <dbReference type="SAM" id="Phobius"/>
    </source>
</evidence>
<proteinExistence type="predicted"/>
<sequence length="134" mass="15184">MSLQNYVVVLLLCISTLHASSNCERFSEFHCREDCQWSKELNQCHDCPTGFYGTNCSRPCRYPNYGTNCQQDCSHCERLQCSATFGCLTTSTDAPFHQGSFGLDFVIIGLITSGFFVTFVSMTFIFLGRRLKNK</sequence>
<dbReference type="Proteomes" id="UP000005408">
    <property type="component" value="Unassembled WGS sequence"/>
</dbReference>
<keyword evidence="1" id="KW-1133">Transmembrane helix</keyword>
<dbReference type="EnsemblMetazoa" id="G17883.1">
    <property type="protein sequence ID" value="G17883.1:cds"/>
    <property type="gene ID" value="G17883"/>
</dbReference>
<keyword evidence="1" id="KW-0812">Transmembrane</keyword>
<organism evidence="3 4">
    <name type="scientific">Magallana gigas</name>
    <name type="common">Pacific oyster</name>
    <name type="synonym">Crassostrea gigas</name>
    <dbReference type="NCBI Taxonomy" id="29159"/>
    <lineage>
        <taxon>Eukaryota</taxon>
        <taxon>Metazoa</taxon>
        <taxon>Spiralia</taxon>
        <taxon>Lophotrochozoa</taxon>
        <taxon>Mollusca</taxon>
        <taxon>Bivalvia</taxon>
        <taxon>Autobranchia</taxon>
        <taxon>Pteriomorphia</taxon>
        <taxon>Ostreida</taxon>
        <taxon>Ostreoidea</taxon>
        <taxon>Ostreidae</taxon>
        <taxon>Magallana</taxon>
    </lineage>
</organism>
<reference evidence="3" key="1">
    <citation type="submission" date="2022-08" db="UniProtKB">
        <authorList>
            <consortium name="EnsemblMetazoa"/>
        </authorList>
    </citation>
    <scope>IDENTIFICATION</scope>
    <source>
        <strain evidence="3">05x7-T-G4-1.051#20</strain>
    </source>
</reference>
<dbReference type="AlphaFoldDB" id="A0A8W8J8X1"/>
<name>A0A8W8J8X1_MAGGI</name>
<accession>A0A8W8J8X1</accession>
<feature type="transmembrane region" description="Helical" evidence="1">
    <location>
        <begin position="105"/>
        <end position="127"/>
    </location>
</feature>